<feature type="signal peptide" evidence="3">
    <location>
        <begin position="1"/>
        <end position="19"/>
    </location>
</feature>
<keyword evidence="1" id="KW-0175">Coiled coil</keyword>
<evidence type="ECO:0000313" key="4">
    <source>
        <dbReference type="EMBL" id="KAH6596513.1"/>
    </source>
</evidence>
<sequence>MRFLTVSLSSLLVVSMCTAAPTGESARSALVEFSSRIQKHISPKEKTPNFGLNDDGYMDLKTWYEETHKYTHRKCTEYTTTAFKYRDVITMAILGEVGLDGPSTSKKSKDSADYSQLSDDTKEIDAELEEKKIIKNVEKLDKLCKEAKKLESQIKSKLKKHERKNGYEKSQKYEKYQVTAAMKKLEDEAS</sequence>
<feature type="region of interest" description="Disordered" evidence="2">
    <location>
        <begin position="101"/>
        <end position="120"/>
    </location>
</feature>
<reference evidence="4 5" key="1">
    <citation type="submission" date="2021-02" db="EMBL/GenBank/DDBJ databases">
        <title>Variation within the Batrachochytrium salamandrivorans European outbreak.</title>
        <authorList>
            <person name="Kelly M."/>
            <person name="Pasmans F."/>
            <person name="Shea T.P."/>
            <person name="Munoz J.F."/>
            <person name="Carranza S."/>
            <person name="Cuomo C.A."/>
            <person name="Martel A."/>
        </authorList>
    </citation>
    <scope>NUCLEOTIDE SEQUENCE [LARGE SCALE GENOMIC DNA]</scope>
    <source>
        <strain evidence="4 5">AMFP18/2</strain>
    </source>
</reference>
<evidence type="ECO:0000256" key="3">
    <source>
        <dbReference type="SAM" id="SignalP"/>
    </source>
</evidence>
<gene>
    <name evidence="4" type="ORF">BASA50_005063</name>
</gene>
<accession>A0ABQ8FE79</accession>
<feature type="chain" id="PRO_5046930192" evidence="3">
    <location>
        <begin position="20"/>
        <end position="190"/>
    </location>
</feature>
<evidence type="ECO:0000313" key="5">
    <source>
        <dbReference type="Proteomes" id="UP001648503"/>
    </source>
</evidence>
<name>A0ABQ8FE79_9FUNG</name>
<comment type="caution">
    <text evidence="4">The sequence shown here is derived from an EMBL/GenBank/DDBJ whole genome shotgun (WGS) entry which is preliminary data.</text>
</comment>
<dbReference type="Proteomes" id="UP001648503">
    <property type="component" value="Unassembled WGS sequence"/>
</dbReference>
<evidence type="ECO:0000256" key="1">
    <source>
        <dbReference type="SAM" id="Coils"/>
    </source>
</evidence>
<protein>
    <submittedName>
        <fullName evidence="4">Uncharacterized protein</fullName>
    </submittedName>
</protein>
<keyword evidence="5" id="KW-1185">Reference proteome</keyword>
<dbReference type="EMBL" id="JAFCIX010000221">
    <property type="protein sequence ID" value="KAH6596513.1"/>
    <property type="molecule type" value="Genomic_DNA"/>
</dbReference>
<evidence type="ECO:0000256" key="2">
    <source>
        <dbReference type="SAM" id="MobiDB-lite"/>
    </source>
</evidence>
<organism evidence="4 5">
    <name type="scientific">Batrachochytrium salamandrivorans</name>
    <dbReference type="NCBI Taxonomy" id="1357716"/>
    <lineage>
        <taxon>Eukaryota</taxon>
        <taxon>Fungi</taxon>
        <taxon>Fungi incertae sedis</taxon>
        <taxon>Chytridiomycota</taxon>
        <taxon>Chytridiomycota incertae sedis</taxon>
        <taxon>Chytridiomycetes</taxon>
        <taxon>Rhizophydiales</taxon>
        <taxon>Rhizophydiales incertae sedis</taxon>
        <taxon>Batrachochytrium</taxon>
    </lineage>
</organism>
<proteinExistence type="predicted"/>
<keyword evidence="3" id="KW-0732">Signal</keyword>
<feature type="coiled-coil region" evidence="1">
    <location>
        <begin position="133"/>
        <end position="164"/>
    </location>
</feature>